<evidence type="ECO:0000256" key="2">
    <source>
        <dbReference type="ARBA" id="ARBA00019577"/>
    </source>
</evidence>
<name>A0A0R3QTQ1_9BILA</name>
<dbReference type="WBParaSite" id="BTMF_0001110301-mRNA-1">
    <property type="protein sequence ID" value="BTMF_0001110301-mRNA-1"/>
    <property type="gene ID" value="BTMF_0001110301"/>
</dbReference>
<dbReference type="PANTHER" id="PTHR13073:SF0">
    <property type="entry name" value="BIOGENESIS OF LYSOSOME-RELATED ORGANELLES COMPLEX 1 SUBUNIT 1"/>
    <property type="match status" value="1"/>
</dbReference>
<dbReference type="STRING" id="42155.A0A0R3QTQ1"/>
<dbReference type="Proteomes" id="UP000280834">
    <property type="component" value="Unassembled WGS sequence"/>
</dbReference>
<evidence type="ECO:0000313" key="6">
    <source>
        <dbReference type="Proteomes" id="UP000280834"/>
    </source>
</evidence>
<reference evidence="5 6" key="2">
    <citation type="submission" date="2018-11" db="EMBL/GenBank/DDBJ databases">
        <authorList>
            <consortium name="Pathogen Informatics"/>
        </authorList>
    </citation>
    <scope>NUCLEOTIDE SEQUENCE [LARGE SCALE GENOMIC DNA]</scope>
</reference>
<proteinExistence type="inferred from homology"/>
<keyword evidence="3" id="KW-0175">Coiled coil</keyword>
<feature type="coiled-coil region" evidence="3">
    <location>
        <begin position="412"/>
        <end position="446"/>
    </location>
</feature>
<protein>
    <recommendedName>
        <fullName evidence="2">Biogenesis of lysosome-related organelles complex 1 subunit 1</fullName>
    </recommendedName>
</protein>
<gene>
    <name evidence="5" type="ORF">BTMF_LOCUS9137</name>
</gene>
<accession>A0A0R3QTQ1</accession>
<evidence type="ECO:0000259" key="4">
    <source>
        <dbReference type="Pfam" id="PF08687"/>
    </source>
</evidence>
<evidence type="ECO:0000313" key="5">
    <source>
        <dbReference type="EMBL" id="VDO30754.1"/>
    </source>
</evidence>
<evidence type="ECO:0000256" key="3">
    <source>
        <dbReference type="SAM" id="Coils"/>
    </source>
</evidence>
<sequence>MFEMKYADNGDALMLANKNRVASKKIFEQLQQSFQWSSSFGLNVSSYIGTHKLPEFTYVFFQSSRTSTHITEGHMLHRQPSGAQKRIRQRQEQNIFSCPGNFYRIQICYRWLKAISANVNSYDLEHGRAQSGSEKGTYRSLIDSGGYKSILPEELSFPVSSPIASLSRNSFLRSSSTTPIGKNSSTSSTFTPVAFQNNTGIASSTVTSGKPTVQVYPMPSNLPANNIVSTVVTSTSSTNIDITSEKMREKPVVPKKPARLILSSASTPIETAPVTPLLSISSFNLFSVSAQSSPSGSNSFRLFSTPSFISLHTALMQSSLTDEEVEQLETKRKKLIESISRKIIILDEERNAIDEDFNLNEVLKNEVFNDLTLTGDPAVLEKIEKNLSQNSQLCRLETRLRMQLDRLHSVAMSNENIDKELISARIERLKRQLDDQTVLRKAFDRRDAEVDRYIFSMLNDERRSQWRIYKETWKRLTTERQEIDERLFLGREQISALRRVVALPNRLVRVYFQFSVPLGKRKMLARMVREHDSSQQVRREMQEKRKNEAIVAAQSLTGAVVDHLNHSVSQAYNNQKRLDVEVKKLEKNAVELARQTEQWIQITDSLNQALKEIGDVENWAKTIETDMKIISSTLQAVFEISGRFSSLIIPFS</sequence>
<feature type="domain" description="ASD2" evidence="4">
    <location>
        <begin position="320"/>
        <end position="498"/>
    </location>
</feature>
<dbReference type="Pfam" id="PF06320">
    <property type="entry name" value="GCN5L1"/>
    <property type="match status" value="1"/>
</dbReference>
<feature type="coiled-coil region" evidence="3">
    <location>
        <begin position="568"/>
        <end position="595"/>
    </location>
</feature>
<dbReference type="InterPro" id="IPR009395">
    <property type="entry name" value="BLOC1S1"/>
</dbReference>
<dbReference type="GO" id="GO:0016197">
    <property type="term" value="P:endosomal transport"/>
    <property type="evidence" value="ECO:0007669"/>
    <property type="project" value="TreeGrafter"/>
</dbReference>
<dbReference type="GO" id="GO:0031083">
    <property type="term" value="C:BLOC-1 complex"/>
    <property type="evidence" value="ECO:0007669"/>
    <property type="project" value="InterPro"/>
</dbReference>
<evidence type="ECO:0000256" key="1">
    <source>
        <dbReference type="ARBA" id="ARBA00007133"/>
    </source>
</evidence>
<reference evidence="7" key="1">
    <citation type="submission" date="2017-02" db="UniProtKB">
        <authorList>
            <consortium name="WormBaseParasite"/>
        </authorList>
    </citation>
    <scope>IDENTIFICATION</scope>
</reference>
<dbReference type="PANTHER" id="PTHR13073">
    <property type="entry name" value="BLOC-1 COMPLEX SUBUNIT 1"/>
    <property type="match status" value="1"/>
</dbReference>
<dbReference type="EMBL" id="UZAG01016780">
    <property type="protein sequence ID" value="VDO30754.1"/>
    <property type="molecule type" value="Genomic_DNA"/>
</dbReference>
<dbReference type="InterPro" id="IPR014799">
    <property type="entry name" value="ASD2_dom"/>
</dbReference>
<dbReference type="AlphaFoldDB" id="A0A0R3QTQ1"/>
<evidence type="ECO:0000313" key="7">
    <source>
        <dbReference type="WBParaSite" id="BTMF_0001110301-mRNA-1"/>
    </source>
</evidence>
<dbReference type="Gene3D" id="6.10.250.3120">
    <property type="match status" value="1"/>
</dbReference>
<dbReference type="Pfam" id="PF08687">
    <property type="entry name" value="ASD2"/>
    <property type="match status" value="1"/>
</dbReference>
<keyword evidence="6" id="KW-1185">Reference proteome</keyword>
<comment type="similarity">
    <text evidence="1">Belongs to the BLOC1S1 family.</text>
</comment>
<organism evidence="7">
    <name type="scientific">Brugia timori</name>
    <dbReference type="NCBI Taxonomy" id="42155"/>
    <lineage>
        <taxon>Eukaryota</taxon>
        <taxon>Metazoa</taxon>
        <taxon>Ecdysozoa</taxon>
        <taxon>Nematoda</taxon>
        <taxon>Chromadorea</taxon>
        <taxon>Rhabditida</taxon>
        <taxon>Spirurina</taxon>
        <taxon>Spiruromorpha</taxon>
        <taxon>Filarioidea</taxon>
        <taxon>Onchocercidae</taxon>
        <taxon>Brugia</taxon>
    </lineage>
</organism>